<keyword evidence="2" id="KW-0831">Ubiquinone biosynthesis</keyword>
<keyword evidence="4" id="KW-0670">Pyruvate</keyword>
<dbReference type="AlphaFoldDB" id="A0A381E2K3"/>
<organism evidence="4 5">
    <name type="scientific">Cardiobacterium valvarum</name>
    <dbReference type="NCBI Taxonomy" id="194702"/>
    <lineage>
        <taxon>Bacteria</taxon>
        <taxon>Pseudomonadati</taxon>
        <taxon>Pseudomonadota</taxon>
        <taxon>Gammaproteobacteria</taxon>
        <taxon>Cardiobacteriales</taxon>
        <taxon>Cardiobacteriaceae</taxon>
        <taxon>Cardiobacterium</taxon>
    </lineage>
</organism>
<evidence type="ECO:0000256" key="3">
    <source>
        <dbReference type="ARBA" id="ARBA00023239"/>
    </source>
</evidence>
<dbReference type="EMBL" id="UFUW01000001">
    <property type="protein sequence ID" value="SUX20322.1"/>
    <property type="molecule type" value="Genomic_DNA"/>
</dbReference>
<dbReference type="GO" id="GO:0006744">
    <property type="term" value="P:ubiquinone biosynthetic process"/>
    <property type="evidence" value="ECO:0007669"/>
    <property type="project" value="UniProtKB-KW"/>
</dbReference>
<keyword evidence="3 4" id="KW-0456">Lyase</keyword>
<keyword evidence="1" id="KW-0963">Cytoplasm</keyword>
<dbReference type="Pfam" id="PF04345">
    <property type="entry name" value="Chor_lyase"/>
    <property type="match status" value="1"/>
</dbReference>
<dbReference type="Proteomes" id="UP000254572">
    <property type="component" value="Unassembled WGS sequence"/>
</dbReference>
<dbReference type="InterPro" id="IPR007440">
    <property type="entry name" value="Chorismate--pyruvate_lyase"/>
</dbReference>
<keyword evidence="5" id="KW-1185">Reference proteome</keyword>
<dbReference type="OrthoDB" id="9789493at2"/>
<evidence type="ECO:0000256" key="1">
    <source>
        <dbReference type="ARBA" id="ARBA00022490"/>
    </source>
</evidence>
<evidence type="ECO:0000313" key="5">
    <source>
        <dbReference type="Proteomes" id="UP000254572"/>
    </source>
</evidence>
<dbReference type="EC" id="4.1.3.40" evidence="4"/>
<dbReference type="InterPro" id="IPR028978">
    <property type="entry name" value="Chorismate_lyase_/UTRA_dom_sf"/>
</dbReference>
<dbReference type="SUPFAM" id="SSF64288">
    <property type="entry name" value="Chorismate lyase-like"/>
    <property type="match status" value="1"/>
</dbReference>
<gene>
    <name evidence="4" type="primary">ubiC</name>
    <name evidence="4" type="ORF">NCTC13294_00716</name>
</gene>
<sequence>MTPAESHRILQHPDWHDACILPPSAVRDWLLHEGSLTRKLQQHCTRLDVTIAHEGWTSDDHWLREVWLNGDGIPWIYAQTRIPRATLSHAAAPLQNSGNRPIGLWLYAQQPTRLNLRWRYDSTSDSYARQTVLALDGYPLDIREHFLPGFPYPAD</sequence>
<name>A0A381E2K3_9GAMM</name>
<protein>
    <submittedName>
        <fullName evidence="4">Chorismate--pyruvate lyase</fullName>
        <ecNumber evidence="4">4.1.3.40</ecNumber>
    </submittedName>
</protein>
<dbReference type="RefSeq" id="WP_115610955.1">
    <property type="nucleotide sequence ID" value="NZ_JBHLZC010000001.1"/>
</dbReference>
<dbReference type="PANTHER" id="PTHR38683:SF1">
    <property type="entry name" value="CHORISMATE PYRUVATE-LYASE"/>
    <property type="match status" value="1"/>
</dbReference>
<dbReference type="Gene3D" id="3.40.1410.10">
    <property type="entry name" value="Chorismate lyase-like"/>
    <property type="match status" value="1"/>
</dbReference>
<evidence type="ECO:0000313" key="4">
    <source>
        <dbReference type="EMBL" id="SUX20322.1"/>
    </source>
</evidence>
<reference evidence="4 5" key="1">
    <citation type="submission" date="2018-06" db="EMBL/GenBank/DDBJ databases">
        <authorList>
            <consortium name="Pathogen Informatics"/>
            <person name="Doyle S."/>
        </authorList>
    </citation>
    <scope>NUCLEOTIDE SEQUENCE [LARGE SCALE GENOMIC DNA]</scope>
    <source>
        <strain evidence="4 5">NCTC13294</strain>
    </source>
</reference>
<proteinExistence type="predicted"/>
<accession>A0A381E2K3</accession>
<dbReference type="GO" id="GO:0008813">
    <property type="term" value="F:chorismate lyase activity"/>
    <property type="evidence" value="ECO:0007669"/>
    <property type="project" value="UniProtKB-EC"/>
</dbReference>
<dbReference type="GO" id="GO:0005829">
    <property type="term" value="C:cytosol"/>
    <property type="evidence" value="ECO:0007669"/>
    <property type="project" value="TreeGrafter"/>
</dbReference>
<dbReference type="PANTHER" id="PTHR38683">
    <property type="entry name" value="CHORISMATE PYRUVATE-LYASE"/>
    <property type="match status" value="1"/>
</dbReference>
<evidence type="ECO:0000256" key="2">
    <source>
        <dbReference type="ARBA" id="ARBA00022688"/>
    </source>
</evidence>